<name>A0ABS2DN44_9BACI</name>
<gene>
    <name evidence="1" type="ORF">JR050_19940</name>
</gene>
<reference evidence="1 2" key="1">
    <citation type="submission" date="2021-02" db="EMBL/GenBank/DDBJ databases">
        <title>Bacillus sp. RD4P76, an endophyte from a halophyte.</title>
        <authorList>
            <person name="Sun J.-Q."/>
        </authorList>
    </citation>
    <scope>NUCLEOTIDE SEQUENCE [LARGE SCALE GENOMIC DNA]</scope>
    <source>
        <strain evidence="1 2">RD4P76</strain>
    </source>
</reference>
<dbReference type="EMBL" id="JAFELM010000045">
    <property type="protein sequence ID" value="MBM6619940.1"/>
    <property type="molecule type" value="Genomic_DNA"/>
</dbReference>
<dbReference type="Proteomes" id="UP001518925">
    <property type="component" value="Unassembled WGS sequence"/>
</dbReference>
<comment type="caution">
    <text evidence="1">The sequence shown here is derived from an EMBL/GenBank/DDBJ whole genome shotgun (WGS) entry which is preliminary data.</text>
</comment>
<evidence type="ECO:0000313" key="1">
    <source>
        <dbReference type="EMBL" id="MBM6619940.1"/>
    </source>
</evidence>
<sequence>MADAAVGDKIVTLGENLTEEQKTAMLAEMEAPADIQVVTVSNDEEHKYLGEFIPKGQIGSRAISSTIITIDEPNSGLKVKTNNITWVTDAMYTNALITAGVKDATIYITAPFDVSGTAALTGLIKAYELSSDEAIPEDVKKVANEEMVKTAELGDKLGTEEAAALMAKIKEEMAKNAPKTDAELRAIIEAAAAELGVTLTEQDINSLIALFNKMKELNIDWNQVGDQLNIAKEKLTTFLQSEEGQSFLTKLQEFLVSVIDAIKALFN</sequence>
<accession>A0ABS2DN44</accession>
<organism evidence="1 2">
    <name type="scientific">Bacillus suaedaesalsae</name>
    <dbReference type="NCBI Taxonomy" id="2810349"/>
    <lineage>
        <taxon>Bacteria</taxon>
        <taxon>Bacillati</taxon>
        <taxon>Bacillota</taxon>
        <taxon>Bacilli</taxon>
        <taxon>Bacillales</taxon>
        <taxon>Bacillaceae</taxon>
        <taxon>Bacillus</taxon>
    </lineage>
</organism>
<dbReference type="InterPro" id="IPR009343">
    <property type="entry name" value="DUF1002"/>
</dbReference>
<keyword evidence="2" id="KW-1185">Reference proteome</keyword>
<dbReference type="Pfam" id="PF06207">
    <property type="entry name" value="DUF1002"/>
    <property type="match status" value="1"/>
</dbReference>
<protein>
    <submittedName>
        <fullName evidence="1">DUF1002 domain-containing protein</fullName>
    </submittedName>
</protein>
<evidence type="ECO:0000313" key="2">
    <source>
        <dbReference type="Proteomes" id="UP001518925"/>
    </source>
</evidence>
<proteinExistence type="predicted"/>